<dbReference type="GO" id="GO:0003735">
    <property type="term" value="F:structural constituent of ribosome"/>
    <property type="evidence" value="ECO:0007669"/>
    <property type="project" value="InterPro"/>
</dbReference>
<dbReference type="OrthoDB" id="408933at2759"/>
<evidence type="ECO:0000256" key="3">
    <source>
        <dbReference type="ARBA" id="ARBA00022946"/>
    </source>
</evidence>
<gene>
    <name evidence="8" type="ORF">MELIAE_LOCUS9905</name>
</gene>
<evidence type="ECO:0000256" key="2">
    <source>
        <dbReference type="ARBA" id="ARBA00010152"/>
    </source>
</evidence>
<comment type="similarity">
    <text evidence="2">Belongs to the mitochondrion-specific ribosomal protein mL41 family.</text>
</comment>
<sequence length="160" mass="18266">MSSFANLIITRGISTSCVRHGKRNFKKFSLFNKRGSRQYKEAQRNNPEPDIPIYKRGLRDTGFYNEGKYVHVPEKVPELIVPDLTGFKLKPYVSYKTPDVVQSEFTAEDLFNVVYAPKIAQDLKEGKLNNDGTPLEPSAEEKLTKEDAYNRARQTGSDIF</sequence>
<comment type="subcellular location">
    <subcellularLocation>
        <location evidence="1">Mitochondrion</location>
    </subcellularLocation>
</comment>
<evidence type="ECO:0000256" key="7">
    <source>
        <dbReference type="SAM" id="MobiDB-lite"/>
    </source>
</evidence>
<dbReference type="EMBL" id="OV121138">
    <property type="protein sequence ID" value="CAH0560077.1"/>
    <property type="molecule type" value="Genomic_DNA"/>
</dbReference>
<dbReference type="PANTHER" id="PTHR21338">
    <property type="entry name" value="MITOCHONDRIAL RIBOSOMAL PROTEIN L41"/>
    <property type="match status" value="1"/>
</dbReference>
<dbReference type="Pfam" id="PF09809">
    <property type="entry name" value="MRP-L27"/>
    <property type="match status" value="1"/>
</dbReference>
<organism evidence="8 9">
    <name type="scientific">Brassicogethes aeneus</name>
    <name type="common">Rape pollen beetle</name>
    <name type="synonym">Meligethes aeneus</name>
    <dbReference type="NCBI Taxonomy" id="1431903"/>
    <lineage>
        <taxon>Eukaryota</taxon>
        <taxon>Metazoa</taxon>
        <taxon>Ecdysozoa</taxon>
        <taxon>Arthropoda</taxon>
        <taxon>Hexapoda</taxon>
        <taxon>Insecta</taxon>
        <taxon>Pterygota</taxon>
        <taxon>Neoptera</taxon>
        <taxon>Endopterygota</taxon>
        <taxon>Coleoptera</taxon>
        <taxon>Polyphaga</taxon>
        <taxon>Cucujiformia</taxon>
        <taxon>Nitidulidae</taxon>
        <taxon>Meligethinae</taxon>
        <taxon>Brassicogethes</taxon>
    </lineage>
</organism>
<reference evidence="8" key="1">
    <citation type="submission" date="2021-12" db="EMBL/GenBank/DDBJ databases">
        <authorList>
            <person name="King R."/>
        </authorList>
    </citation>
    <scope>NUCLEOTIDE SEQUENCE</scope>
</reference>
<evidence type="ECO:0000256" key="5">
    <source>
        <dbReference type="ARBA" id="ARBA00023128"/>
    </source>
</evidence>
<dbReference type="InterPro" id="IPR019189">
    <property type="entry name" value="Ribosomal_mL41"/>
</dbReference>
<evidence type="ECO:0000256" key="4">
    <source>
        <dbReference type="ARBA" id="ARBA00022980"/>
    </source>
</evidence>
<feature type="compositionally biased region" description="Basic and acidic residues" evidence="7">
    <location>
        <begin position="139"/>
        <end position="150"/>
    </location>
</feature>
<dbReference type="Proteomes" id="UP001154078">
    <property type="component" value="Chromosome 7"/>
</dbReference>
<evidence type="ECO:0000256" key="6">
    <source>
        <dbReference type="ARBA" id="ARBA00023274"/>
    </source>
</evidence>
<keyword evidence="6" id="KW-0687">Ribonucleoprotein</keyword>
<evidence type="ECO:0000256" key="1">
    <source>
        <dbReference type="ARBA" id="ARBA00004173"/>
    </source>
</evidence>
<feature type="region of interest" description="Disordered" evidence="7">
    <location>
        <begin position="125"/>
        <end position="160"/>
    </location>
</feature>
<keyword evidence="9" id="KW-1185">Reference proteome</keyword>
<keyword evidence="3" id="KW-0809">Transit peptide</keyword>
<keyword evidence="4" id="KW-0689">Ribosomal protein</keyword>
<dbReference type="AlphaFoldDB" id="A0A9P0BE27"/>
<name>A0A9P0BE27_BRAAE</name>
<dbReference type="GO" id="GO:0005762">
    <property type="term" value="C:mitochondrial large ribosomal subunit"/>
    <property type="evidence" value="ECO:0007669"/>
    <property type="project" value="InterPro"/>
</dbReference>
<protein>
    <recommendedName>
        <fullName evidence="10">39S ribosomal protein L41, mitochondrial</fullName>
    </recommendedName>
</protein>
<evidence type="ECO:0008006" key="10">
    <source>
        <dbReference type="Google" id="ProtNLM"/>
    </source>
</evidence>
<accession>A0A9P0BE27</accession>
<keyword evidence="5" id="KW-0496">Mitochondrion</keyword>
<proteinExistence type="inferred from homology"/>
<dbReference type="PANTHER" id="PTHR21338:SF0">
    <property type="entry name" value="LARGE RIBOSOMAL SUBUNIT PROTEIN ML41"/>
    <property type="match status" value="1"/>
</dbReference>
<evidence type="ECO:0000313" key="8">
    <source>
        <dbReference type="EMBL" id="CAH0560077.1"/>
    </source>
</evidence>
<dbReference type="GO" id="GO:0006412">
    <property type="term" value="P:translation"/>
    <property type="evidence" value="ECO:0007669"/>
    <property type="project" value="TreeGrafter"/>
</dbReference>
<evidence type="ECO:0000313" key="9">
    <source>
        <dbReference type="Proteomes" id="UP001154078"/>
    </source>
</evidence>